<dbReference type="EMBL" id="JBBPBN010000012">
    <property type="protein sequence ID" value="KAK9027189.1"/>
    <property type="molecule type" value="Genomic_DNA"/>
</dbReference>
<evidence type="ECO:0000259" key="1">
    <source>
        <dbReference type="Pfam" id="PF13456"/>
    </source>
</evidence>
<organism evidence="2 3">
    <name type="scientific">Hibiscus sabdariffa</name>
    <name type="common">roselle</name>
    <dbReference type="NCBI Taxonomy" id="183260"/>
    <lineage>
        <taxon>Eukaryota</taxon>
        <taxon>Viridiplantae</taxon>
        <taxon>Streptophyta</taxon>
        <taxon>Embryophyta</taxon>
        <taxon>Tracheophyta</taxon>
        <taxon>Spermatophyta</taxon>
        <taxon>Magnoliopsida</taxon>
        <taxon>eudicotyledons</taxon>
        <taxon>Gunneridae</taxon>
        <taxon>Pentapetalae</taxon>
        <taxon>rosids</taxon>
        <taxon>malvids</taxon>
        <taxon>Malvales</taxon>
        <taxon>Malvaceae</taxon>
        <taxon>Malvoideae</taxon>
        <taxon>Hibiscus</taxon>
    </lineage>
</organism>
<keyword evidence="3" id="KW-1185">Reference proteome</keyword>
<dbReference type="Proteomes" id="UP001396334">
    <property type="component" value="Unassembled WGS sequence"/>
</dbReference>
<sequence length="88" mass="9628">MVSDNHVASGSNSLVHHIVRLLNRDWYVSLSHFVRETNSVAVALAKMDSRSVGGYGIFSTLRSVVCEVLRQDMQANGAVVARASQEIL</sequence>
<comment type="caution">
    <text evidence="2">The sequence shown here is derived from an EMBL/GenBank/DDBJ whole genome shotgun (WGS) entry which is preliminary data.</text>
</comment>
<feature type="domain" description="RNase H type-1" evidence="1">
    <location>
        <begin position="9"/>
        <end position="47"/>
    </location>
</feature>
<evidence type="ECO:0000313" key="3">
    <source>
        <dbReference type="Proteomes" id="UP001396334"/>
    </source>
</evidence>
<dbReference type="InterPro" id="IPR002156">
    <property type="entry name" value="RNaseH_domain"/>
</dbReference>
<gene>
    <name evidence="2" type="ORF">V6N11_067031</name>
</gene>
<name>A0ABR2SQC7_9ROSI</name>
<proteinExistence type="predicted"/>
<evidence type="ECO:0000313" key="2">
    <source>
        <dbReference type="EMBL" id="KAK9027189.1"/>
    </source>
</evidence>
<reference evidence="2 3" key="1">
    <citation type="journal article" date="2024" name="G3 (Bethesda)">
        <title>Genome assembly of Hibiscus sabdariffa L. provides insights into metabolisms of medicinal natural products.</title>
        <authorList>
            <person name="Kim T."/>
        </authorList>
    </citation>
    <scope>NUCLEOTIDE SEQUENCE [LARGE SCALE GENOMIC DNA]</scope>
    <source>
        <strain evidence="2">TK-2024</strain>
        <tissue evidence="2">Old leaves</tissue>
    </source>
</reference>
<accession>A0ABR2SQC7</accession>
<protein>
    <recommendedName>
        <fullName evidence="1">RNase H type-1 domain-containing protein</fullName>
    </recommendedName>
</protein>
<dbReference type="Pfam" id="PF13456">
    <property type="entry name" value="RVT_3"/>
    <property type="match status" value="1"/>
</dbReference>